<dbReference type="Gene3D" id="3.90.1300.10">
    <property type="entry name" value="Amidase signature (AS) domain"/>
    <property type="match status" value="1"/>
</dbReference>
<keyword evidence="3" id="KW-1185">Reference proteome</keyword>
<proteinExistence type="predicted"/>
<dbReference type="Proteomes" id="UP000184532">
    <property type="component" value="Unassembled WGS sequence"/>
</dbReference>
<sequence length="587" mass="64912">MGKITGTKIKIPKNSLRVALGMVTLWFALQSCQFIEKKEVETEDESVSTAVETEKEITETIKEPLWTPYDETAEIQENANHENERMRFRFIQSKILDKNEVFAPLYTEVSKFPKEKYEMMKPLVLEQDIPNIQNAVKEGKFNYTELVLFYLSRIYRYELDKATTLNTIIALNPNILNEAKKLDANAEGHHPIYGMPILLKDNIGASGMNTTAGAIVLQDNQTEDAYIVQRLKENGALILGKVNLSEWANFICECPNGQSAVGGQTLNPYGRRVFDTGGSSAGSGTSVAANYAVAAVGTETSGSILSPSGQNSVVGMKPTIGLLSRTGIVPISSTLDTPGPMTKSVIDNGILMDAMRGFDIEDEKSVKADWDENWYAEEVNLKGKRFGVFKNYMKSDSVYHATMEQLKAAGATIIEFEPPEVNFDGFLSILNIDMKNDLPVYIEAHVKDTNRVAVRSVQDVVDFNQKDSSARIPYGQPRFDGILADTTSAEGLKEIKKRMKITGRTYFNTPMNDYGLDAILSINNYDAGAAAAAEYPALTIPMGYKVSGEPINLTFIGKQFQEGKLYALGAAFESLIQARKIPKAYMD</sequence>
<reference evidence="3" key="1">
    <citation type="submission" date="2016-11" db="EMBL/GenBank/DDBJ databases">
        <authorList>
            <person name="Varghese N."/>
            <person name="Submissions S."/>
        </authorList>
    </citation>
    <scope>NUCLEOTIDE SEQUENCE [LARGE SCALE GENOMIC DNA]</scope>
    <source>
        <strain evidence="3">DSM 22638</strain>
    </source>
</reference>
<dbReference type="InterPro" id="IPR036928">
    <property type="entry name" value="AS_sf"/>
</dbReference>
<dbReference type="SUPFAM" id="SSF75304">
    <property type="entry name" value="Amidase signature (AS) enzymes"/>
    <property type="match status" value="1"/>
</dbReference>
<dbReference type="AlphaFoldDB" id="A0A1M5PM70"/>
<dbReference type="PROSITE" id="PS51257">
    <property type="entry name" value="PROKAR_LIPOPROTEIN"/>
    <property type="match status" value="1"/>
</dbReference>
<dbReference type="PANTHER" id="PTHR42678">
    <property type="entry name" value="AMIDASE"/>
    <property type="match status" value="1"/>
</dbReference>
<dbReference type="STRING" id="570519.SAMN04488116_3277"/>
<evidence type="ECO:0000313" key="3">
    <source>
        <dbReference type="Proteomes" id="UP000184532"/>
    </source>
</evidence>
<accession>A0A1M5PM70</accession>
<dbReference type="InterPro" id="IPR023631">
    <property type="entry name" value="Amidase_dom"/>
</dbReference>
<dbReference type="EMBL" id="FQWL01000008">
    <property type="protein sequence ID" value="SHH02862.1"/>
    <property type="molecule type" value="Genomic_DNA"/>
</dbReference>
<name>A0A1M5PM70_9FLAO</name>
<dbReference type="Pfam" id="PF01425">
    <property type="entry name" value="Amidase"/>
    <property type="match status" value="1"/>
</dbReference>
<feature type="domain" description="Amidase" evidence="1">
    <location>
        <begin position="145"/>
        <end position="423"/>
    </location>
</feature>
<dbReference type="RefSeq" id="WP_245812845.1">
    <property type="nucleotide sequence ID" value="NZ_FQWL01000008.1"/>
</dbReference>
<organism evidence="2 3">
    <name type="scientific">Flagellimonas flava</name>
    <dbReference type="NCBI Taxonomy" id="570519"/>
    <lineage>
        <taxon>Bacteria</taxon>
        <taxon>Pseudomonadati</taxon>
        <taxon>Bacteroidota</taxon>
        <taxon>Flavobacteriia</taxon>
        <taxon>Flavobacteriales</taxon>
        <taxon>Flavobacteriaceae</taxon>
        <taxon>Flagellimonas</taxon>
    </lineage>
</organism>
<gene>
    <name evidence="2" type="ORF">SAMN04488116_3277</name>
</gene>
<dbReference type="PANTHER" id="PTHR42678:SF34">
    <property type="entry name" value="OS04G0183300 PROTEIN"/>
    <property type="match status" value="1"/>
</dbReference>
<protein>
    <submittedName>
        <fullName evidence="2">Amidase</fullName>
    </submittedName>
</protein>
<evidence type="ECO:0000313" key="2">
    <source>
        <dbReference type="EMBL" id="SHH02862.1"/>
    </source>
</evidence>
<evidence type="ECO:0000259" key="1">
    <source>
        <dbReference type="Pfam" id="PF01425"/>
    </source>
</evidence>